<dbReference type="InterPro" id="IPR036390">
    <property type="entry name" value="WH_DNA-bd_sf"/>
</dbReference>
<keyword evidence="2 12" id="KW-0678">Repressor</keyword>
<dbReference type="InterPro" id="IPR050077">
    <property type="entry name" value="LexA_repressor"/>
</dbReference>
<dbReference type="Pfam" id="PF00717">
    <property type="entry name" value="Peptidase_S24"/>
    <property type="match status" value="1"/>
</dbReference>
<dbReference type="GO" id="GO:0003677">
    <property type="term" value="F:DNA binding"/>
    <property type="evidence" value="ECO:0007669"/>
    <property type="project" value="UniProtKB-UniRule"/>
</dbReference>
<protein>
    <recommendedName>
        <fullName evidence="12">LexA repressor</fullName>
        <ecNumber evidence="12">3.4.21.88</ecNumber>
    </recommendedName>
</protein>
<keyword evidence="3 12" id="KW-0235">DNA replication</keyword>
<evidence type="ECO:0000256" key="1">
    <source>
        <dbReference type="ARBA" id="ARBA00007484"/>
    </source>
</evidence>
<comment type="function">
    <text evidence="12">Represses a number of genes involved in the response to DNA damage (SOS response), including recA and lexA. In the presence of single-stranded DNA, RecA interacts with LexA causing an autocatalytic cleavage which disrupts the DNA-binding part of LexA, leading to derepression of the SOS regulon and eventually DNA repair.</text>
</comment>
<dbReference type="GO" id="GO:0009432">
    <property type="term" value="P:SOS response"/>
    <property type="evidence" value="ECO:0007669"/>
    <property type="project" value="UniProtKB-UniRule"/>
</dbReference>
<feature type="active site" description="For autocatalytic cleavage activity" evidence="12">
    <location>
        <position position="121"/>
    </location>
</feature>
<keyword evidence="5 12" id="KW-0378">Hydrolase</keyword>
<dbReference type="EMBL" id="JAIOIV010000060">
    <property type="protein sequence ID" value="MBZ0156009.1"/>
    <property type="molecule type" value="Genomic_DNA"/>
</dbReference>
<feature type="domain" description="Peptidase S24/S26A/S26B/S26C" evidence="14">
    <location>
        <begin position="79"/>
        <end position="193"/>
    </location>
</feature>
<evidence type="ECO:0000256" key="4">
    <source>
        <dbReference type="ARBA" id="ARBA00022763"/>
    </source>
</evidence>
<evidence type="ECO:0000256" key="6">
    <source>
        <dbReference type="ARBA" id="ARBA00022813"/>
    </source>
</evidence>
<dbReference type="GO" id="GO:0006260">
    <property type="term" value="P:DNA replication"/>
    <property type="evidence" value="ECO:0007669"/>
    <property type="project" value="UniProtKB-UniRule"/>
</dbReference>
<dbReference type="GO" id="GO:0006281">
    <property type="term" value="P:DNA repair"/>
    <property type="evidence" value="ECO:0007669"/>
    <property type="project" value="UniProtKB-UniRule"/>
</dbReference>
<feature type="site" description="Cleavage; by autolysis" evidence="12">
    <location>
        <begin position="86"/>
        <end position="87"/>
    </location>
</feature>
<comment type="caution">
    <text evidence="12">Lacks conserved residue(s) required for the propagation of feature annotation.</text>
</comment>
<evidence type="ECO:0000259" key="15">
    <source>
        <dbReference type="Pfam" id="PF01726"/>
    </source>
</evidence>
<dbReference type="InterPro" id="IPR039418">
    <property type="entry name" value="LexA-like"/>
</dbReference>
<organism evidence="16 17">
    <name type="scientific">Candidatus Nitrobium versatile</name>
    <dbReference type="NCBI Taxonomy" id="2884831"/>
    <lineage>
        <taxon>Bacteria</taxon>
        <taxon>Pseudomonadati</taxon>
        <taxon>Nitrospirota</taxon>
        <taxon>Nitrospiria</taxon>
        <taxon>Nitrospirales</taxon>
        <taxon>Nitrospiraceae</taxon>
        <taxon>Candidatus Nitrobium</taxon>
    </lineage>
</organism>
<evidence type="ECO:0000256" key="10">
    <source>
        <dbReference type="ARBA" id="ARBA00023204"/>
    </source>
</evidence>
<dbReference type="Gene3D" id="2.10.109.10">
    <property type="entry name" value="Umud Fragment, subunit A"/>
    <property type="match status" value="1"/>
</dbReference>
<dbReference type="PANTHER" id="PTHR33516:SF2">
    <property type="entry name" value="LEXA REPRESSOR-RELATED"/>
    <property type="match status" value="1"/>
</dbReference>
<dbReference type="PANTHER" id="PTHR33516">
    <property type="entry name" value="LEXA REPRESSOR"/>
    <property type="match status" value="1"/>
</dbReference>
<evidence type="ECO:0000256" key="5">
    <source>
        <dbReference type="ARBA" id="ARBA00022801"/>
    </source>
</evidence>
<evidence type="ECO:0000256" key="7">
    <source>
        <dbReference type="ARBA" id="ARBA00023015"/>
    </source>
</evidence>
<keyword evidence="10 12" id="KW-0234">DNA repair</keyword>
<evidence type="ECO:0000256" key="2">
    <source>
        <dbReference type="ARBA" id="ARBA00022491"/>
    </source>
</evidence>
<comment type="subunit">
    <text evidence="12">Homodimer.</text>
</comment>
<dbReference type="SUPFAM" id="SSF51306">
    <property type="entry name" value="LexA/Signal peptidase"/>
    <property type="match status" value="1"/>
</dbReference>
<keyword evidence="8 12" id="KW-0238">DNA-binding</keyword>
<evidence type="ECO:0000259" key="14">
    <source>
        <dbReference type="Pfam" id="PF00717"/>
    </source>
</evidence>
<dbReference type="InterPro" id="IPR036388">
    <property type="entry name" value="WH-like_DNA-bd_sf"/>
</dbReference>
<dbReference type="PRINTS" id="PR00726">
    <property type="entry name" value="LEXASERPTASE"/>
</dbReference>
<dbReference type="InterPro" id="IPR006200">
    <property type="entry name" value="LexA"/>
</dbReference>
<dbReference type="NCBIfam" id="TIGR00498">
    <property type="entry name" value="lexA"/>
    <property type="match status" value="1"/>
</dbReference>
<keyword evidence="4 12" id="KW-0227">DNA damage</keyword>
<evidence type="ECO:0000256" key="9">
    <source>
        <dbReference type="ARBA" id="ARBA00023163"/>
    </source>
</evidence>
<sequence length="199" mass="22111">MKGLTERQRRVLDFLVSFTEKYGYPPTVREIGEHFGFLWSAARTHLKALERKGAIRLNRSRSRGIEIPGLRPAQALRVPVAGRIRAGSPVLAVEEIGDQILVDKSLFSTEDAFSLRIVGDSMVDAGILDGDYVIVRPQRSLENGEVGVVLVGDEATVKRVLFEEGVVVLKPENRHMPVHKYSPDEVSIIGRVIGVVRKM</sequence>
<evidence type="ECO:0000256" key="8">
    <source>
        <dbReference type="ARBA" id="ARBA00023125"/>
    </source>
</evidence>
<comment type="caution">
    <text evidence="16">The sequence shown here is derived from an EMBL/GenBank/DDBJ whole genome shotgun (WGS) entry which is preliminary data.</text>
</comment>
<comment type="catalytic activity">
    <reaction evidence="12">
        <text>Hydrolysis of Ala-|-Gly bond in repressor LexA.</text>
        <dbReference type="EC" id="3.4.21.88"/>
    </reaction>
</comment>
<keyword evidence="11 12" id="KW-0742">SOS response</keyword>
<feature type="active site" description="For autocatalytic cleavage activity" evidence="12">
    <location>
        <position position="158"/>
    </location>
</feature>
<dbReference type="FunFam" id="1.10.10.10:FF:000009">
    <property type="entry name" value="LexA repressor"/>
    <property type="match status" value="1"/>
</dbReference>
<dbReference type="GO" id="GO:0004252">
    <property type="term" value="F:serine-type endopeptidase activity"/>
    <property type="evidence" value="ECO:0007669"/>
    <property type="project" value="UniProtKB-UniRule"/>
</dbReference>
<accession>A0A953JC25</accession>
<reference evidence="16" key="1">
    <citation type="journal article" date="2021" name="bioRxiv">
        <title>Unraveling nitrogen, sulfur and carbon metabolic pathways and microbial community transcriptional responses to substrate deprivation and toxicity stresses in a bioreactor mimicking anoxic brackish coastal sediment conditions.</title>
        <authorList>
            <person name="Martins P.D."/>
            <person name="Echeveste M.J."/>
            <person name="Arshad A."/>
            <person name="Kurth J."/>
            <person name="Ouboter H."/>
            <person name="Jetten M.S.M."/>
            <person name="Welte C.U."/>
        </authorList>
    </citation>
    <scope>NUCLEOTIDE SEQUENCE</scope>
    <source>
        <strain evidence="16">MAG_39</strain>
    </source>
</reference>
<dbReference type="HAMAP" id="MF_00015">
    <property type="entry name" value="LexA"/>
    <property type="match status" value="1"/>
</dbReference>
<evidence type="ECO:0000256" key="12">
    <source>
        <dbReference type="HAMAP-Rule" id="MF_00015"/>
    </source>
</evidence>
<dbReference type="EC" id="3.4.21.88" evidence="12"/>
<dbReference type="CDD" id="cd06529">
    <property type="entry name" value="S24_LexA-like"/>
    <property type="match status" value="1"/>
</dbReference>
<keyword evidence="7 12" id="KW-0805">Transcription regulation</keyword>
<comment type="similarity">
    <text evidence="1 12 13">Belongs to the peptidase S24 family.</text>
</comment>
<dbReference type="SUPFAM" id="SSF46785">
    <property type="entry name" value="Winged helix' DNA-binding domain"/>
    <property type="match status" value="1"/>
</dbReference>
<dbReference type="Proteomes" id="UP000705867">
    <property type="component" value="Unassembled WGS sequence"/>
</dbReference>
<evidence type="ECO:0000313" key="16">
    <source>
        <dbReference type="EMBL" id="MBZ0156009.1"/>
    </source>
</evidence>
<dbReference type="AlphaFoldDB" id="A0A953JC25"/>
<dbReference type="Pfam" id="PF01726">
    <property type="entry name" value="LexA_DNA_bind"/>
    <property type="match status" value="1"/>
</dbReference>
<evidence type="ECO:0000313" key="17">
    <source>
        <dbReference type="Proteomes" id="UP000705867"/>
    </source>
</evidence>
<dbReference type="InterPro" id="IPR015927">
    <property type="entry name" value="Peptidase_S24_S26A/B/C"/>
</dbReference>
<dbReference type="Gene3D" id="1.10.10.10">
    <property type="entry name" value="Winged helix-like DNA-binding domain superfamily/Winged helix DNA-binding domain"/>
    <property type="match status" value="1"/>
</dbReference>
<evidence type="ECO:0000256" key="13">
    <source>
        <dbReference type="RuleBase" id="RU003991"/>
    </source>
</evidence>
<feature type="domain" description="LexA repressor DNA-binding" evidence="15">
    <location>
        <begin position="1"/>
        <end position="64"/>
    </location>
</feature>
<dbReference type="GO" id="GO:0045892">
    <property type="term" value="P:negative regulation of DNA-templated transcription"/>
    <property type="evidence" value="ECO:0007669"/>
    <property type="project" value="UniProtKB-UniRule"/>
</dbReference>
<dbReference type="InterPro" id="IPR036286">
    <property type="entry name" value="LexA/Signal_pep-like_sf"/>
</dbReference>
<reference evidence="16" key="2">
    <citation type="submission" date="2021-08" db="EMBL/GenBank/DDBJ databases">
        <authorList>
            <person name="Dalcin Martins P."/>
        </authorList>
    </citation>
    <scope>NUCLEOTIDE SEQUENCE</scope>
    <source>
        <strain evidence="16">MAG_39</strain>
    </source>
</reference>
<gene>
    <name evidence="12 16" type="primary">lexA</name>
    <name evidence="16" type="ORF">K8I29_07305</name>
</gene>
<dbReference type="GO" id="GO:0006508">
    <property type="term" value="P:proteolysis"/>
    <property type="evidence" value="ECO:0007669"/>
    <property type="project" value="InterPro"/>
</dbReference>
<dbReference type="InterPro" id="IPR006197">
    <property type="entry name" value="Peptidase_S24_LexA"/>
</dbReference>
<evidence type="ECO:0000256" key="3">
    <source>
        <dbReference type="ARBA" id="ARBA00022705"/>
    </source>
</evidence>
<keyword evidence="9 12" id="KW-0804">Transcription</keyword>
<evidence type="ECO:0000256" key="11">
    <source>
        <dbReference type="ARBA" id="ARBA00023236"/>
    </source>
</evidence>
<name>A0A953JC25_9BACT</name>
<keyword evidence="6 12" id="KW-0068">Autocatalytic cleavage</keyword>
<dbReference type="InterPro" id="IPR006199">
    <property type="entry name" value="LexA_DNA-bd_dom"/>
</dbReference>
<proteinExistence type="inferred from homology"/>